<dbReference type="PANTHER" id="PTHR43434">
    <property type="entry name" value="PHOSPHOGLYCOLATE PHOSPHATASE"/>
    <property type="match status" value="1"/>
</dbReference>
<name>A0A6G7PYS9_9BACT</name>
<accession>A0A6G7PYS9</accession>
<evidence type="ECO:0000256" key="4">
    <source>
        <dbReference type="ARBA" id="ARBA00013078"/>
    </source>
</evidence>
<dbReference type="InterPro" id="IPR050155">
    <property type="entry name" value="HAD-like_hydrolase_sf"/>
</dbReference>
<protein>
    <recommendedName>
        <fullName evidence="4">phosphoglycolate phosphatase</fullName>
        <ecNumber evidence="4">3.1.3.18</ecNumber>
    </recommendedName>
</protein>
<dbReference type="InterPro" id="IPR041492">
    <property type="entry name" value="HAD_2"/>
</dbReference>
<organism evidence="5 6">
    <name type="scientific">Thermosulfuriphilus ammonigenes</name>
    <dbReference type="NCBI Taxonomy" id="1936021"/>
    <lineage>
        <taxon>Bacteria</taxon>
        <taxon>Pseudomonadati</taxon>
        <taxon>Thermodesulfobacteriota</taxon>
        <taxon>Thermodesulfobacteria</taxon>
        <taxon>Thermodesulfobacteriales</taxon>
        <taxon>Thermodesulfobacteriaceae</taxon>
        <taxon>Thermosulfuriphilus</taxon>
    </lineage>
</organism>
<dbReference type="EC" id="3.1.3.18" evidence="4"/>
<dbReference type="Proteomes" id="UP000502179">
    <property type="component" value="Chromosome"/>
</dbReference>
<evidence type="ECO:0000256" key="3">
    <source>
        <dbReference type="ARBA" id="ARBA00006171"/>
    </source>
</evidence>
<evidence type="ECO:0000256" key="2">
    <source>
        <dbReference type="ARBA" id="ARBA00004818"/>
    </source>
</evidence>
<proteinExistence type="inferred from homology"/>
<dbReference type="InterPro" id="IPR006439">
    <property type="entry name" value="HAD-SF_hydro_IA"/>
</dbReference>
<dbReference type="Gene3D" id="3.40.50.1000">
    <property type="entry name" value="HAD superfamily/HAD-like"/>
    <property type="match status" value="1"/>
</dbReference>
<dbReference type="InterPro" id="IPR036412">
    <property type="entry name" value="HAD-like_sf"/>
</dbReference>
<dbReference type="AlphaFoldDB" id="A0A6G7PYS9"/>
<dbReference type="SUPFAM" id="SSF56784">
    <property type="entry name" value="HAD-like"/>
    <property type="match status" value="1"/>
</dbReference>
<keyword evidence="6" id="KW-1185">Reference proteome</keyword>
<comment type="similarity">
    <text evidence="3">Belongs to the HAD-like hydrolase superfamily. CbbY/CbbZ/Gph/YieH family.</text>
</comment>
<dbReference type="GO" id="GO:0005829">
    <property type="term" value="C:cytosol"/>
    <property type="evidence" value="ECO:0007669"/>
    <property type="project" value="TreeGrafter"/>
</dbReference>
<dbReference type="GO" id="GO:0006281">
    <property type="term" value="P:DNA repair"/>
    <property type="evidence" value="ECO:0007669"/>
    <property type="project" value="TreeGrafter"/>
</dbReference>
<gene>
    <name evidence="5" type="ORF">G4V39_05230</name>
</gene>
<dbReference type="SFLD" id="SFLDG01129">
    <property type="entry name" value="C1.5:_HAD__Beta-PGM__Phosphata"/>
    <property type="match status" value="1"/>
</dbReference>
<dbReference type="PANTHER" id="PTHR43434:SF1">
    <property type="entry name" value="PHOSPHOGLYCOLATE PHOSPHATASE"/>
    <property type="match status" value="1"/>
</dbReference>
<evidence type="ECO:0000313" key="5">
    <source>
        <dbReference type="EMBL" id="QIJ72855.1"/>
    </source>
</evidence>
<sequence>MTMLKLLIFDCDGVLFDSREANRAYYNRIREEFSLPPLDEDELQYVHMHAAEDSVRYIFRDHPHLLKEALSFQKRLDYAGFLPLLTPEPGLKELIEEVRPPLKTAISTNRSTTMPALREIFRLDELFDLIVCALDVERPKPHPEGVRKILAHFRTRPEEALYIGDTQVDEAVARAAGIPLVAYKNRDLSAAYHVSSFAELLPIIRGLLA</sequence>
<dbReference type="SFLD" id="SFLDS00003">
    <property type="entry name" value="Haloacid_Dehalogenase"/>
    <property type="match status" value="1"/>
</dbReference>
<comment type="pathway">
    <text evidence="2">Organic acid metabolism; glycolate biosynthesis; glycolate from 2-phosphoglycolate: step 1/1.</text>
</comment>
<dbReference type="InterPro" id="IPR023198">
    <property type="entry name" value="PGP-like_dom2"/>
</dbReference>
<dbReference type="Gene3D" id="1.10.150.240">
    <property type="entry name" value="Putative phosphatase, domain 2"/>
    <property type="match status" value="1"/>
</dbReference>
<dbReference type="Pfam" id="PF13419">
    <property type="entry name" value="HAD_2"/>
    <property type="match status" value="1"/>
</dbReference>
<evidence type="ECO:0000313" key="6">
    <source>
        <dbReference type="Proteomes" id="UP000502179"/>
    </source>
</evidence>
<dbReference type="KEGG" id="tav:G4V39_05230"/>
<dbReference type="GO" id="GO:0008967">
    <property type="term" value="F:phosphoglycolate phosphatase activity"/>
    <property type="evidence" value="ECO:0007669"/>
    <property type="project" value="UniProtKB-EC"/>
</dbReference>
<reference evidence="5 6" key="1">
    <citation type="submission" date="2020-02" db="EMBL/GenBank/DDBJ databases">
        <title>Genome analysis of Thermosulfuriphilus ammonigenes ST65T, an anaerobic thermophilic chemolithoautotrophic bacterium isolated from a deep-sea hydrothermal vent.</title>
        <authorList>
            <person name="Slobodkina G."/>
            <person name="Allioux M."/>
            <person name="Merkel A."/>
            <person name="Alain K."/>
            <person name="Jebbar M."/>
            <person name="Slobodkin A."/>
        </authorList>
    </citation>
    <scope>NUCLEOTIDE SEQUENCE [LARGE SCALE GENOMIC DNA]</scope>
    <source>
        <strain evidence="5 6">ST65</strain>
    </source>
</reference>
<keyword evidence="5" id="KW-0378">Hydrolase</keyword>
<comment type="catalytic activity">
    <reaction evidence="1">
        <text>2-phosphoglycolate + H2O = glycolate + phosphate</text>
        <dbReference type="Rhea" id="RHEA:14369"/>
        <dbReference type="ChEBI" id="CHEBI:15377"/>
        <dbReference type="ChEBI" id="CHEBI:29805"/>
        <dbReference type="ChEBI" id="CHEBI:43474"/>
        <dbReference type="ChEBI" id="CHEBI:58033"/>
        <dbReference type="EC" id="3.1.3.18"/>
    </reaction>
</comment>
<dbReference type="InterPro" id="IPR023214">
    <property type="entry name" value="HAD_sf"/>
</dbReference>
<evidence type="ECO:0000256" key="1">
    <source>
        <dbReference type="ARBA" id="ARBA00000830"/>
    </source>
</evidence>
<dbReference type="NCBIfam" id="TIGR01509">
    <property type="entry name" value="HAD-SF-IA-v3"/>
    <property type="match status" value="1"/>
</dbReference>
<dbReference type="EMBL" id="CP048877">
    <property type="protein sequence ID" value="QIJ72855.1"/>
    <property type="molecule type" value="Genomic_DNA"/>
</dbReference>